<evidence type="ECO:0008006" key="3">
    <source>
        <dbReference type="Google" id="ProtNLM"/>
    </source>
</evidence>
<dbReference type="EMBL" id="CALNXK010000017">
    <property type="protein sequence ID" value="CAH3104651.1"/>
    <property type="molecule type" value="Genomic_DNA"/>
</dbReference>
<accession>A0ABN8NG97</accession>
<reference evidence="1 2" key="1">
    <citation type="submission" date="2022-05" db="EMBL/GenBank/DDBJ databases">
        <authorList>
            <consortium name="Genoscope - CEA"/>
            <person name="William W."/>
        </authorList>
    </citation>
    <scope>NUCLEOTIDE SEQUENCE [LARGE SCALE GENOMIC DNA]</scope>
</reference>
<evidence type="ECO:0000313" key="1">
    <source>
        <dbReference type="EMBL" id="CAH3104651.1"/>
    </source>
</evidence>
<comment type="caution">
    <text evidence="1">The sequence shown here is derived from an EMBL/GenBank/DDBJ whole genome shotgun (WGS) entry which is preliminary data.</text>
</comment>
<name>A0ABN8NG97_9CNID</name>
<dbReference type="Proteomes" id="UP001159405">
    <property type="component" value="Unassembled WGS sequence"/>
</dbReference>
<sequence>DVWTFQAQDWKDFVMEFHICIREWKVVPRVLRNEELLELTPAVNGSLFKSAWNFLVMERKHQNSSFVLFRAWHGTVDSGLFTKWRKLRYSKTRIAYYSNSMATQALLLSGDEEKNFAPSQGKAASTNNKLSRSKPTAAKCDHCQKTIRWNQKNISCANCMGCFHLKCVYLKSVVNN</sequence>
<organism evidence="1 2">
    <name type="scientific">Porites lobata</name>
    <dbReference type="NCBI Taxonomy" id="104759"/>
    <lineage>
        <taxon>Eukaryota</taxon>
        <taxon>Metazoa</taxon>
        <taxon>Cnidaria</taxon>
        <taxon>Anthozoa</taxon>
        <taxon>Hexacorallia</taxon>
        <taxon>Scleractinia</taxon>
        <taxon>Fungiina</taxon>
        <taxon>Poritidae</taxon>
        <taxon>Porites</taxon>
    </lineage>
</organism>
<feature type="non-terminal residue" evidence="1">
    <location>
        <position position="176"/>
    </location>
</feature>
<gene>
    <name evidence="1" type="ORF">PLOB_00012462</name>
</gene>
<proteinExistence type="predicted"/>
<feature type="non-terminal residue" evidence="1">
    <location>
        <position position="1"/>
    </location>
</feature>
<evidence type="ECO:0000313" key="2">
    <source>
        <dbReference type="Proteomes" id="UP001159405"/>
    </source>
</evidence>
<keyword evidence="2" id="KW-1185">Reference proteome</keyword>
<protein>
    <recommendedName>
        <fullName evidence="3">Phorbol-ester/DAG-type domain-containing protein</fullName>
    </recommendedName>
</protein>